<dbReference type="RefSeq" id="WP_319832125.1">
    <property type="nucleotide sequence ID" value="NZ_CP138858.1"/>
</dbReference>
<dbReference type="Proteomes" id="UP001324993">
    <property type="component" value="Chromosome"/>
</dbReference>
<protein>
    <submittedName>
        <fullName evidence="1">DUF1828 domain-containing protein</fullName>
    </submittedName>
</protein>
<evidence type="ECO:0000313" key="2">
    <source>
        <dbReference type="Proteomes" id="UP001324993"/>
    </source>
</evidence>
<proteinExistence type="predicted"/>
<organism evidence="1 2">
    <name type="scientific">Coraliomargarita algicola</name>
    <dbReference type="NCBI Taxonomy" id="3092156"/>
    <lineage>
        <taxon>Bacteria</taxon>
        <taxon>Pseudomonadati</taxon>
        <taxon>Verrucomicrobiota</taxon>
        <taxon>Opitutia</taxon>
        <taxon>Puniceicoccales</taxon>
        <taxon>Coraliomargaritaceae</taxon>
        <taxon>Coraliomargarita</taxon>
    </lineage>
</organism>
<keyword evidence="2" id="KW-1185">Reference proteome</keyword>
<evidence type="ECO:0000313" key="1">
    <source>
        <dbReference type="EMBL" id="WPJ95232.1"/>
    </source>
</evidence>
<name>A0ABZ0RI88_9BACT</name>
<reference evidence="1 2" key="1">
    <citation type="submission" date="2023-11" db="EMBL/GenBank/DDBJ databases">
        <title>Coraliomargarita sp. nov., isolated from marine algae.</title>
        <authorList>
            <person name="Lee J.K."/>
            <person name="Baek J.H."/>
            <person name="Kim J.M."/>
            <person name="Choi D.G."/>
            <person name="Jeon C.O."/>
        </authorList>
    </citation>
    <scope>NUCLEOTIDE SEQUENCE [LARGE SCALE GENOMIC DNA]</scope>
    <source>
        <strain evidence="1 2">J2-16</strain>
    </source>
</reference>
<accession>A0ABZ0RI88</accession>
<gene>
    <name evidence="1" type="ORF">SH580_17560</name>
</gene>
<dbReference type="EMBL" id="CP138858">
    <property type="protein sequence ID" value="WPJ95232.1"/>
    <property type="molecule type" value="Genomic_DNA"/>
</dbReference>
<sequence length="261" mass="30033">MSADSLLTETNFRLELNSFWDSILEIEPIADGLAFTMPCAYPDGWQITLELKQKTPKGFLLTDQGKTLSWLTARGHNIATEAMRAHLKRYRAEHFMEEENGVLYRWLTVPLEPADIHVFAEGLAAIARLEILHEVRPAEANIADNLVQRTFKDAQLEPTRHHKLSITKDRSVTVDYFVNEKRPLAVQLIKTKSDISGTMEKWGFRWHELKKAYTGLAPIMLYDRNTQVIDAYSRHIGESECELFCGYDETDRIHSVLESIR</sequence>